<accession>A0AAJ1WIH3</accession>
<proteinExistence type="predicted"/>
<organism evidence="2 3">
    <name type="scientific">Oikeobacillus pervagus</name>
    <dbReference type="NCBI Taxonomy" id="1325931"/>
    <lineage>
        <taxon>Bacteria</taxon>
        <taxon>Bacillati</taxon>
        <taxon>Bacillota</taxon>
        <taxon>Bacilli</taxon>
        <taxon>Bacillales</taxon>
        <taxon>Bacillaceae</taxon>
        <taxon>Oikeobacillus</taxon>
    </lineage>
</organism>
<evidence type="ECO:0000313" key="3">
    <source>
        <dbReference type="Proteomes" id="UP001237207"/>
    </source>
</evidence>
<comment type="caution">
    <text evidence="2">The sequence shown here is derived from an EMBL/GenBank/DDBJ whole genome shotgun (WGS) entry which is preliminary data.</text>
</comment>
<dbReference type="EMBL" id="JAUSUC010000006">
    <property type="protein sequence ID" value="MDQ0214428.1"/>
    <property type="molecule type" value="Genomic_DNA"/>
</dbReference>
<dbReference type="AlphaFoldDB" id="A0AAJ1WIH3"/>
<name>A0AAJ1WIH3_9BACI</name>
<reference evidence="2" key="1">
    <citation type="submission" date="2023-07" db="EMBL/GenBank/DDBJ databases">
        <title>Genomic Encyclopedia of Type Strains, Phase IV (KMG-IV): sequencing the most valuable type-strain genomes for metagenomic binning, comparative biology and taxonomic classification.</title>
        <authorList>
            <person name="Goeker M."/>
        </authorList>
    </citation>
    <scope>NUCLEOTIDE SEQUENCE</scope>
    <source>
        <strain evidence="2">DSM 23947</strain>
    </source>
</reference>
<dbReference type="RefSeq" id="WP_307256415.1">
    <property type="nucleotide sequence ID" value="NZ_JAUSUC010000006.1"/>
</dbReference>
<feature type="domain" description="DUF4397" evidence="1">
    <location>
        <begin position="55"/>
        <end position="168"/>
    </location>
</feature>
<sequence length="245" mass="28183">MKQQQYIQKAYQYHVMADYYKYANPQKHLDYYIKHFYYLNRAIQSPSRLQWRENSQLQFLNAAPETELIDIYVNNRPVVQRLAFGKLSKTLAVPYGNYYIDIYPSGDSTTSIFSKKITIKSGNYLIGATGMNKKLQLLPYDLQVKTAKNEASVRFLHLSPDAPAIDVTVPHGDIVFPDLSYKELSEPLAITPMTLNFILKVAGSKNHIFSLPKFKTNPQKSYTIILIGCIQHHELPSFKIVILEK</sequence>
<gene>
    <name evidence="2" type="ORF">J2S13_000824</name>
</gene>
<keyword evidence="3" id="KW-1185">Reference proteome</keyword>
<protein>
    <recommendedName>
        <fullName evidence="1">DUF4397 domain-containing protein</fullName>
    </recommendedName>
</protein>
<evidence type="ECO:0000259" key="1">
    <source>
        <dbReference type="Pfam" id="PF14344"/>
    </source>
</evidence>
<evidence type="ECO:0000313" key="2">
    <source>
        <dbReference type="EMBL" id="MDQ0214428.1"/>
    </source>
</evidence>
<dbReference type="Proteomes" id="UP001237207">
    <property type="component" value="Unassembled WGS sequence"/>
</dbReference>
<dbReference type="InterPro" id="IPR025510">
    <property type="entry name" value="DUF4397"/>
</dbReference>
<dbReference type="Pfam" id="PF14344">
    <property type="entry name" value="DUF4397"/>
    <property type="match status" value="1"/>
</dbReference>